<evidence type="ECO:0000256" key="1">
    <source>
        <dbReference type="ARBA" id="ARBA00009437"/>
    </source>
</evidence>
<dbReference type="InterPro" id="IPR036390">
    <property type="entry name" value="WH_DNA-bd_sf"/>
</dbReference>
<keyword evidence="2" id="KW-0805">Transcription regulation</keyword>
<dbReference type="PRINTS" id="PR00039">
    <property type="entry name" value="HTHLYSR"/>
</dbReference>
<dbReference type="Pfam" id="PF00126">
    <property type="entry name" value="HTH_1"/>
    <property type="match status" value="1"/>
</dbReference>
<dbReference type="InterPro" id="IPR005119">
    <property type="entry name" value="LysR_subst-bd"/>
</dbReference>
<keyword evidence="4" id="KW-0804">Transcription</keyword>
<feature type="domain" description="HTH lysR-type" evidence="5">
    <location>
        <begin position="9"/>
        <end position="66"/>
    </location>
</feature>
<evidence type="ECO:0000256" key="3">
    <source>
        <dbReference type="ARBA" id="ARBA00023125"/>
    </source>
</evidence>
<evidence type="ECO:0000313" key="6">
    <source>
        <dbReference type="EMBL" id="MEL0613162.1"/>
    </source>
</evidence>
<comment type="similarity">
    <text evidence="1">Belongs to the LysR transcriptional regulatory family.</text>
</comment>
<proteinExistence type="inferred from homology"/>
<gene>
    <name evidence="6" type="ORF">V6242_08390</name>
</gene>
<accession>A0ABU9G3V2</accession>
<dbReference type="Pfam" id="PF03466">
    <property type="entry name" value="LysR_substrate"/>
    <property type="match status" value="1"/>
</dbReference>
<dbReference type="Proteomes" id="UP001379949">
    <property type="component" value="Unassembled WGS sequence"/>
</dbReference>
<dbReference type="EMBL" id="JBAKAR010000005">
    <property type="protein sequence ID" value="MEL0613162.1"/>
    <property type="molecule type" value="Genomic_DNA"/>
</dbReference>
<dbReference type="SUPFAM" id="SSF46785">
    <property type="entry name" value="Winged helix' DNA-binding domain"/>
    <property type="match status" value="1"/>
</dbReference>
<dbReference type="Gene3D" id="1.10.10.10">
    <property type="entry name" value="Winged helix-like DNA-binding domain superfamily/Winged helix DNA-binding domain"/>
    <property type="match status" value="1"/>
</dbReference>
<dbReference type="Gene3D" id="3.40.190.10">
    <property type="entry name" value="Periplasmic binding protein-like II"/>
    <property type="match status" value="2"/>
</dbReference>
<dbReference type="PANTHER" id="PTHR30537">
    <property type="entry name" value="HTH-TYPE TRANSCRIPTIONAL REGULATOR"/>
    <property type="match status" value="1"/>
</dbReference>
<dbReference type="RefSeq" id="WP_341566967.1">
    <property type="nucleotide sequence ID" value="NZ_JBAKAR010000005.1"/>
</dbReference>
<comment type="caution">
    <text evidence="6">The sequence shown here is derived from an EMBL/GenBank/DDBJ whole genome shotgun (WGS) entry which is preliminary data.</text>
</comment>
<evidence type="ECO:0000259" key="5">
    <source>
        <dbReference type="PROSITE" id="PS50931"/>
    </source>
</evidence>
<dbReference type="PROSITE" id="PS50931">
    <property type="entry name" value="HTH_LYSR"/>
    <property type="match status" value="1"/>
</dbReference>
<dbReference type="InterPro" id="IPR036388">
    <property type="entry name" value="WH-like_DNA-bd_sf"/>
</dbReference>
<keyword evidence="7" id="KW-1185">Reference proteome</keyword>
<dbReference type="InterPro" id="IPR058163">
    <property type="entry name" value="LysR-type_TF_proteobact-type"/>
</dbReference>
<dbReference type="SUPFAM" id="SSF53850">
    <property type="entry name" value="Periplasmic binding protein-like II"/>
    <property type="match status" value="1"/>
</dbReference>
<sequence>MPINNRTIPSLSGLILFEASSRLGTFSSAAEELCVTPTAVSKQIKQLENFLNTQLFIRKKNGLELTQKGKIYLETVSSTLLTLAEASQQMNDEQTPCALDLEIGTCFSHFWLIPRLDDFRDKHPDITLNININNQRNISKESQSDYHVAFYYGPVETVNKDHKLLFKERILLVCSPNFLSKRPTIQSLDTLWEIPLLGLKNAPNFWENWQSWAEKSGIEYQIPKNEIQMEDQVTVIHAALNGAGVAMAWDWQVDEFIKNGQLVALNSAIECDSNAFFLTHNETSNQQASKHFIHWVTELVSEQKKQNTV</sequence>
<organism evidence="6 7">
    <name type="scientific">Marinomonas arenicola</name>
    <dbReference type="NCBI Taxonomy" id="569601"/>
    <lineage>
        <taxon>Bacteria</taxon>
        <taxon>Pseudomonadati</taxon>
        <taxon>Pseudomonadota</taxon>
        <taxon>Gammaproteobacteria</taxon>
        <taxon>Oceanospirillales</taxon>
        <taxon>Oceanospirillaceae</taxon>
        <taxon>Marinomonas</taxon>
    </lineage>
</organism>
<reference evidence="6 7" key="1">
    <citation type="submission" date="2024-02" db="EMBL/GenBank/DDBJ databases">
        <title>Bacteria isolated from the canopy kelp, Nereocystis luetkeana.</title>
        <authorList>
            <person name="Pfister C.A."/>
            <person name="Younker I.T."/>
            <person name="Light S.H."/>
        </authorList>
    </citation>
    <scope>NUCLEOTIDE SEQUENCE [LARGE SCALE GENOMIC DNA]</scope>
    <source>
        <strain evidence="6 7">TI.4.07</strain>
    </source>
</reference>
<name>A0ABU9G3V2_9GAMM</name>
<dbReference type="InterPro" id="IPR000847">
    <property type="entry name" value="LysR_HTH_N"/>
</dbReference>
<evidence type="ECO:0000313" key="7">
    <source>
        <dbReference type="Proteomes" id="UP001379949"/>
    </source>
</evidence>
<evidence type="ECO:0000256" key="2">
    <source>
        <dbReference type="ARBA" id="ARBA00023015"/>
    </source>
</evidence>
<keyword evidence="3" id="KW-0238">DNA-binding</keyword>
<protein>
    <submittedName>
        <fullName evidence="6">LysR substrate-binding domain-containing protein</fullName>
    </submittedName>
</protein>
<evidence type="ECO:0000256" key="4">
    <source>
        <dbReference type="ARBA" id="ARBA00023163"/>
    </source>
</evidence>
<dbReference type="PANTHER" id="PTHR30537:SF5">
    <property type="entry name" value="HTH-TYPE TRANSCRIPTIONAL ACTIVATOR TTDR-RELATED"/>
    <property type="match status" value="1"/>
</dbReference>